<dbReference type="OrthoDB" id="7961282at2759"/>
<name>A0A226D8U4_FOLCA</name>
<keyword evidence="3" id="KW-1185">Reference proteome</keyword>
<proteinExistence type="predicted"/>
<dbReference type="EMBL" id="LNIX01000029">
    <property type="protein sequence ID" value="OXA41619.1"/>
    <property type="molecule type" value="Genomic_DNA"/>
</dbReference>
<reference evidence="2 3" key="1">
    <citation type="submission" date="2015-12" db="EMBL/GenBank/DDBJ databases">
        <title>The genome of Folsomia candida.</title>
        <authorList>
            <person name="Faddeeva A."/>
            <person name="Derks M.F."/>
            <person name="Anvar Y."/>
            <person name="Smit S."/>
            <person name="Van Straalen N."/>
            <person name="Roelofs D."/>
        </authorList>
    </citation>
    <scope>NUCLEOTIDE SEQUENCE [LARGE SCALE GENOMIC DNA]</scope>
    <source>
        <strain evidence="2 3">VU population</strain>
        <tissue evidence="2">Whole body</tissue>
    </source>
</reference>
<dbReference type="AlphaFoldDB" id="A0A226D8U4"/>
<comment type="caution">
    <text evidence="2">The sequence shown here is derived from an EMBL/GenBank/DDBJ whole genome shotgun (WGS) entry which is preliminary data.</text>
</comment>
<evidence type="ECO:0000313" key="2">
    <source>
        <dbReference type="EMBL" id="OXA41619.1"/>
    </source>
</evidence>
<keyword evidence="1" id="KW-1133">Transmembrane helix</keyword>
<gene>
    <name evidence="2" type="ORF">Fcan01_23736</name>
</gene>
<evidence type="ECO:0000256" key="1">
    <source>
        <dbReference type="SAM" id="Phobius"/>
    </source>
</evidence>
<keyword evidence="1" id="KW-0472">Membrane</keyword>
<protein>
    <submittedName>
        <fullName evidence="2">Uncharacterized protein</fullName>
    </submittedName>
</protein>
<sequence>MICRMACIRKVLAEAPITTPPVAMGSTTMESRSHRGPWGCGLLVAEYDDLTIFAKNLSPEATGLTQYAEKFKENDVDDTVFLKFLNGAAGSVEERLFAEIVPSVGHRFKLITAAREVEGTSKILDSDNQTQPPSEDRVDVEISFVDFTPLFDVKQVILTSDQQKGTIKGRQILEDCLESNVVTFEAKSLIKRRIVNYLIQQYTYLYLYSIILRGLKYQKTVKRWLFFNLVYVIVETLLVASRQDFRMLMFLAGYWICMVLRLEKNVDTLPMALHNWWISKKFQD</sequence>
<evidence type="ECO:0000313" key="3">
    <source>
        <dbReference type="Proteomes" id="UP000198287"/>
    </source>
</evidence>
<accession>A0A226D8U4</accession>
<organism evidence="2 3">
    <name type="scientific">Folsomia candida</name>
    <name type="common">Springtail</name>
    <dbReference type="NCBI Taxonomy" id="158441"/>
    <lineage>
        <taxon>Eukaryota</taxon>
        <taxon>Metazoa</taxon>
        <taxon>Ecdysozoa</taxon>
        <taxon>Arthropoda</taxon>
        <taxon>Hexapoda</taxon>
        <taxon>Collembola</taxon>
        <taxon>Entomobryomorpha</taxon>
        <taxon>Isotomoidea</taxon>
        <taxon>Isotomidae</taxon>
        <taxon>Proisotominae</taxon>
        <taxon>Folsomia</taxon>
    </lineage>
</organism>
<feature type="transmembrane region" description="Helical" evidence="1">
    <location>
        <begin position="224"/>
        <end position="241"/>
    </location>
</feature>
<dbReference type="Proteomes" id="UP000198287">
    <property type="component" value="Unassembled WGS sequence"/>
</dbReference>
<keyword evidence="1" id="KW-0812">Transmembrane</keyword>